<organism evidence="2 3">
    <name type="scientific">Saguinus oedipus</name>
    <name type="common">Cotton-top tamarin</name>
    <name type="synonym">Oedipomidas oedipus</name>
    <dbReference type="NCBI Taxonomy" id="9490"/>
    <lineage>
        <taxon>Eukaryota</taxon>
        <taxon>Metazoa</taxon>
        <taxon>Chordata</taxon>
        <taxon>Craniata</taxon>
        <taxon>Vertebrata</taxon>
        <taxon>Euteleostomi</taxon>
        <taxon>Mammalia</taxon>
        <taxon>Eutheria</taxon>
        <taxon>Euarchontoglires</taxon>
        <taxon>Primates</taxon>
        <taxon>Haplorrhini</taxon>
        <taxon>Platyrrhini</taxon>
        <taxon>Cebidae</taxon>
        <taxon>Callitrichinae</taxon>
        <taxon>Saguinus</taxon>
    </lineage>
</organism>
<evidence type="ECO:0000313" key="2">
    <source>
        <dbReference type="EMBL" id="KAK2083814.1"/>
    </source>
</evidence>
<feature type="non-terminal residue" evidence="2">
    <location>
        <position position="69"/>
    </location>
</feature>
<comment type="caution">
    <text evidence="2">The sequence shown here is derived from an EMBL/GenBank/DDBJ whole genome shotgun (WGS) entry which is preliminary data.</text>
</comment>
<evidence type="ECO:0000313" key="3">
    <source>
        <dbReference type="Proteomes" id="UP001266305"/>
    </source>
</evidence>
<dbReference type="Proteomes" id="UP001266305">
    <property type="component" value="Unassembled WGS sequence"/>
</dbReference>
<keyword evidence="3" id="KW-1185">Reference proteome</keyword>
<reference evidence="2 3" key="1">
    <citation type="submission" date="2023-05" db="EMBL/GenBank/DDBJ databases">
        <title>B98-5 Cell Line De Novo Hybrid Assembly: An Optical Mapping Approach.</title>
        <authorList>
            <person name="Kananen K."/>
            <person name="Auerbach J.A."/>
            <person name="Kautto E."/>
            <person name="Blachly J.S."/>
        </authorList>
    </citation>
    <scope>NUCLEOTIDE SEQUENCE [LARGE SCALE GENOMIC DNA]</scope>
    <source>
        <strain evidence="2">B95-8</strain>
        <tissue evidence="2">Cell line</tissue>
    </source>
</reference>
<evidence type="ECO:0000256" key="1">
    <source>
        <dbReference type="SAM" id="MobiDB-lite"/>
    </source>
</evidence>
<accession>A0ABQ9TGF1</accession>
<feature type="region of interest" description="Disordered" evidence="1">
    <location>
        <begin position="50"/>
        <end position="69"/>
    </location>
</feature>
<feature type="compositionally biased region" description="Polar residues" evidence="1">
    <location>
        <begin position="60"/>
        <end position="69"/>
    </location>
</feature>
<gene>
    <name evidence="2" type="ORF">P7K49_039050</name>
</gene>
<name>A0ABQ9TGF1_SAGOE</name>
<protein>
    <submittedName>
        <fullName evidence="2">Uncharacterized protein</fullName>
    </submittedName>
</protein>
<dbReference type="EMBL" id="JASSZA010000023">
    <property type="protein sequence ID" value="KAK2083814.1"/>
    <property type="molecule type" value="Genomic_DNA"/>
</dbReference>
<feature type="region of interest" description="Disordered" evidence="1">
    <location>
        <begin position="1"/>
        <end position="41"/>
    </location>
</feature>
<proteinExistence type="predicted"/>
<sequence>MVPNLPEPEDGMHPRSLRGAQLTLPAVAPGALPGSSERRSACDWHLLPPDSWLASDLSPDLSTKSATTT</sequence>